<evidence type="ECO:0000313" key="4">
    <source>
        <dbReference type="Proteomes" id="UP000675781"/>
    </source>
</evidence>
<reference evidence="3" key="1">
    <citation type="submission" date="2021-04" db="EMBL/GenBank/DDBJ databases">
        <title>Genome based classification of Actinospica acidithermotolerans sp. nov., an actinobacterium isolated from an Indonesian hot spring.</title>
        <authorList>
            <person name="Kusuma A.B."/>
            <person name="Putra K.E."/>
            <person name="Nafisah S."/>
            <person name="Loh J."/>
            <person name="Nouioui I."/>
            <person name="Goodfellow M."/>
        </authorList>
    </citation>
    <scope>NUCLEOTIDE SEQUENCE</scope>
    <source>
        <strain evidence="3">CSCA 57</strain>
    </source>
</reference>
<comment type="caution">
    <text evidence="3">The sequence shown here is derived from an EMBL/GenBank/DDBJ whole genome shotgun (WGS) entry which is preliminary data.</text>
</comment>
<feature type="region of interest" description="Disordered" evidence="1">
    <location>
        <begin position="153"/>
        <end position="176"/>
    </location>
</feature>
<dbReference type="EMBL" id="JAGSOG010000011">
    <property type="protein sequence ID" value="MBR7832481.1"/>
    <property type="molecule type" value="Genomic_DNA"/>
</dbReference>
<evidence type="ECO:0000256" key="1">
    <source>
        <dbReference type="SAM" id="MobiDB-lite"/>
    </source>
</evidence>
<dbReference type="InterPro" id="IPR041657">
    <property type="entry name" value="HTH_17"/>
</dbReference>
<organism evidence="3 4">
    <name type="scientific">Actinospica durhamensis</name>
    <dbReference type="NCBI Taxonomy" id="1508375"/>
    <lineage>
        <taxon>Bacteria</taxon>
        <taxon>Bacillati</taxon>
        <taxon>Actinomycetota</taxon>
        <taxon>Actinomycetes</taxon>
        <taxon>Catenulisporales</taxon>
        <taxon>Actinospicaceae</taxon>
        <taxon>Actinospica</taxon>
    </lineage>
</organism>
<keyword evidence="4" id="KW-1185">Reference proteome</keyword>
<dbReference type="Proteomes" id="UP000675781">
    <property type="component" value="Unassembled WGS sequence"/>
</dbReference>
<feature type="compositionally biased region" description="Basic and acidic residues" evidence="1">
    <location>
        <begin position="159"/>
        <end position="170"/>
    </location>
</feature>
<proteinExistence type="predicted"/>
<protein>
    <submittedName>
        <fullName evidence="3">Helix-turn-helix domain-containing protein</fullName>
    </submittedName>
</protein>
<evidence type="ECO:0000313" key="3">
    <source>
        <dbReference type="EMBL" id="MBR7832481.1"/>
    </source>
</evidence>
<name>A0A941IRP4_9ACTN</name>
<feature type="region of interest" description="Disordered" evidence="1">
    <location>
        <begin position="80"/>
        <end position="101"/>
    </location>
</feature>
<dbReference type="Pfam" id="PF12728">
    <property type="entry name" value="HTH_17"/>
    <property type="match status" value="1"/>
</dbReference>
<dbReference type="RefSeq" id="WP_212527006.1">
    <property type="nucleotide sequence ID" value="NZ_JAGSOG010000011.1"/>
</dbReference>
<sequence length="176" mass="18574">MAQRYAPTVLPDGFGVTVYGPDCGLLAGAAALLTDIQAGRVPPAAARQYEASARLVELRDVLASAARDQQAAKHREIARLAQSQPSTTPVFLAPAQPSGSSETATMTAQQAAQQLGVTGQRVRDLCATGRLAATYGPHKVWQINPESVADYATRRRRTAAHDQNDRDAAGEPRAAA</sequence>
<evidence type="ECO:0000259" key="2">
    <source>
        <dbReference type="Pfam" id="PF12728"/>
    </source>
</evidence>
<dbReference type="AlphaFoldDB" id="A0A941IRP4"/>
<accession>A0A941IRP4</accession>
<gene>
    <name evidence="3" type="ORF">KDL01_04385</name>
</gene>
<feature type="domain" description="Helix-turn-helix" evidence="2">
    <location>
        <begin position="106"/>
        <end position="156"/>
    </location>
</feature>